<dbReference type="InterPro" id="IPR036397">
    <property type="entry name" value="RNaseH_sf"/>
</dbReference>
<dbReference type="AlphaFoldDB" id="A0A034V7Q5"/>
<name>A0A034V7Q5_BACDO</name>
<dbReference type="Gene3D" id="3.30.420.10">
    <property type="entry name" value="Ribonuclease H-like superfamily/Ribonuclease H"/>
    <property type="match status" value="1"/>
</dbReference>
<accession>A0A034V7Q5</accession>
<protein>
    <submittedName>
        <fullName evidence="1">Transposable element Tc1 transposase</fullName>
    </submittedName>
</protein>
<organism evidence="1">
    <name type="scientific">Bactrocera dorsalis</name>
    <name type="common">Oriental fruit fly</name>
    <name type="synonym">Dacus dorsalis</name>
    <dbReference type="NCBI Taxonomy" id="27457"/>
    <lineage>
        <taxon>Eukaryota</taxon>
        <taxon>Metazoa</taxon>
        <taxon>Ecdysozoa</taxon>
        <taxon>Arthropoda</taxon>
        <taxon>Hexapoda</taxon>
        <taxon>Insecta</taxon>
        <taxon>Pterygota</taxon>
        <taxon>Neoptera</taxon>
        <taxon>Endopterygota</taxon>
        <taxon>Diptera</taxon>
        <taxon>Brachycera</taxon>
        <taxon>Muscomorpha</taxon>
        <taxon>Tephritoidea</taxon>
        <taxon>Tephritidae</taxon>
        <taxon>Bactrocera</taxon>
        <taxon>Bactrocera</taxon>
    </lineage>
</organism>
<gene>
    <name evidence="1" type="primary">TC1A</name>
</gene>
<dbReference type="EMBL" id="GAKP01021172">
    <property type="protein sequence ID" value="JAC37780.1"/>
    <property type="molecule type" value="Transcribed_RNA"/>
</dbReference>
<proteinExistence type="predicted"/>
<feature type="non-terminal residue" evidence="1">
    <location>
        <position position="1"/>
    </location>
</feature>
<dbReference type="GO" id="GO:0003676">
    <property type="term" value="F:nucleic acid binding"/>
    <property type="evidence" value="ECO:0007669"/>
    <property type="project" value="InterPro"/>
</dbReference>
<sequence>VLKNVMCTDECKFNVFGSDGKPYVWRKPNEELQLRNLRPTVKHGGGSVMVWGSFSASGPGSLHFIEGIINQNDYLNILRENLPKSLEKLDLSDNWYFYQDNDPKHKAYKVRS</sequence>
<reference evidence="1" key="1">
    <citation type="journal article" date="2014" name="BMC Genomics">
        <title>Characterizing the developmental transcriptome of the oriental fruit fly, Bactrocera dorsalis (Diptera: Tephritidae) through comparative genomic analysis with Drosophila melanogaster utilizing modENCODE datasets.</title>
        <authorList>
            <person name="Geib S.M."/>
            <person name="Calla B."/>
            <person name="Hall B."/>
            <person name="Hou S."/>
            <person name="Manoukis N.C."/>
        </authorList>
    </citation>
    <scope>NUCLEOTIDE SEQUENCE</scope>
    <source>
        <strain evidence="1">Punador</strain>
    </source>
</reference>
<evidence type="ECO:0000313" key="1">
    <source>
        <dbReference type="EMBL" id="JAC37780.1"/>
    </source>
</evidence>